<comment type="caution">
    <text evidence="1">The sequence shown here is derived from an EMBL/GenBank/DDBJ whole genome shotgun (WGS) entry which is preliminary data.</text>
</comment>
<protein>
    <submittedName>
        <fullName evidence="1">Uncharacterized protein</fullName>
    </submittedName>
</protein>
<reference evidence="1 2" key="1">
    <citation type="journal article" date="2018" name="Nat. Genet.">
        <title>Extensive intraspecific gene order and gene structural variations between Mo17 and other maize genomes.</title>
        <authorList>
            <person name="Sun S."/>
            <person name="Zhou Y."/>
            <person name="Chen J."/>
            <person name="Shi J."/>
            <person name="Zhao H."/>
            <person name="Zhao H."/>
            <person name="Song W."/>
            <person name="Zhang M."/>
            <person name="Cui Y."/>
            <person name="Dong X."/>
            <person name="Liu H."/>
            <person name="Ma X."/>
            <person name="Jiao Y."/>
            <person name="Wang B."/>
            <person name="Wei X."/>
            <person name="Stein J.C."/>
            <person name="Glaubitz J.C."/>
            <person name="Lu F."/>
            <person name="Yu G."/>
            <person name="Liang C."/>
            <person name="Fengler K."/>
            <person name="Li B."/>
            <person name="Rafalski A."/>
            <person name="Schnable P.S."/>
            <person name="Ware D.H."/>
            <person name="Buckler E.S."/>
            <person name="Lai J."/>
        </authorList>
    </citation>
    <scope>NUCLEOTIDE SEQUENCE [LARGE SCALE GENOMIC DNA]</scope>
    <source>
        <strain evidence="2">cv. Missouri 17</strain>
        <tissue evidence="1">Seedling</tissue>
    </source>
</reference>
<accession>A0A3L6F297</accession>
<name>A0A3L6F297_MAIZE</name>
<proteinExistence type="predicted"/>
<organism evidence="1 2">
    <name type="scientific">Zea mays</name>
    <name type="common">Maize</name>
    <dbReference type="NCBI Taxonomy" id="4577"/>
    <lineage>
        <taxon>Eukaryota</taxon>
        <taxon>Viridiplantae</taxon>
        <taxon>Streptophyta</taxon>
        <taxon>Embryophyta</taxon>
        <taxon>Tracheophyta</taxon>
        <taxon>Spermatophyta</taxon>
        <taxon>Magnoliopsida</taxon>
        <taxon>Liliopsida</taxon>
        <taxon>Poales</taxon>
        <taxon>Poaceae</taxon>
        <taxon>PACMAD clade</taxon>
        <taxon>Panicoideae</taxon>
        <taxon>Andropogonodae</taxon>
        <taxon>Andropogoneae</taxon>
        <taxon>Tripsacinae</taxon>
        <taxon>Zea</taxon>
    </lineage>
</organism>
<sequence>MCITVEWFPAHGHEGEGQKLIDKCPSQRNAIWMEHVGDGVELLDDKVCVAIVQKFTKLYFSEHMDAMRVPRWRGRFIETRRNHDGIWISPLSDGIQIWCQSVFL</sequence>
<evidence type="ECO:0000313" key="2">
    <source>
        <dbReference type="Proteomes" id="UP000251960"/>
    </source>
</evidence>
<dbReference type="EMBL" id="NCVQ01000005">
    <property type="protein sequence ID" value="PWZ25817.1"/>
    <property type="molecule type" value="Genomic_DNA"/>
</dbReference>
<evidence type="ECO:0000313" key="1">
    <source>
        <dbReference type="EMBL" id="PWZ25817.1"/>
    </source>
</evidence>
<gene>
    <name evidence="1" type="ORF">Zm00014a_007366</name>
</gene>
<dbReference type="Proteomes" id="UP000251960">
    <property type="component" value="Chromosome 4"/>
</dbReference>
<dbReference type="AlphaFoldDB" id="A0A3L6F297"/>